<sequence length="290" mass="33530">MTVNVKKSFNYFSDLKVNFSNQISFKSTGIKHLRIAVVNLMPTVKETEKQWKDVLSQNSSTIVDFVFFHSLVRPSTRVQKSHLEKNYSNWQDYDFAELDGIVITGAPVELLAFEDVDFYEEVCEIITKSLEYDLSVMLVCWAAQAGLNYLYDIQKECLDHKLFGVYEHKPIKHDHPLLKGVEGQLKACVSRQTTIKDNNVLKYTDVILASPIDGLDCLVDKTHKITYMLNHLEYTQATLETEYLRDKAAAENITKPYGYYNDNGNIDYSWQNDRVAFYSNWLDTLKENKS</sequence>
<reference evidence="6 7" key="1">
    <citation type="journal article" date="2016" name="Appl. Environ. Microbiol.">
        <title>Whole genome relationships among Francisella bacteria of diverse origin define new species and provide specific regions for detection.</title>
        <authorList>
            <person name="Challacombe J.F."/>
            <person name="Petersen J.M."/>
            <person name="Gallegos-Graves V."/>
            <person name="Hodge D."/>
            <person name="Pillai S."/>
            <person name="Kuske C.R."/>
        </authorList>
    </citation>
    <scope>NUCLEOTIDE SEQUENCE [LARGE SCALE GENOMIC DNA]</scope>
    <source>
        <strain evidence="7">TX07-7310</strain>
    </source>
</reference>
<comment type="similarity">
    <text evidence="4">Belongs to the MetA family.</text>
</comment>
<feature type="site" description="Important for substrate specificity" evidence="4">
    <location>
        <position position="190"/>
    </location>
</feature>
<keyword evidence="1 4" id="KW-0028">Amino-acid biosynthesis</keyword>
<feature type="binding site" evidence="4">
    <location>
        <position position="161"/>
    </location>
    <ligand>
        <name>substrate</name>
    </ligand>
</feature>
<dbReference type="GO" id="GO:0005737">
    <property type="term" value="C:cytoplasm"/>
    <property type="evidence" value="ECO:0007669"/>
    <property type="project" value="UniProtKB-SubCell"/>
</dbReference>
<dbReference type="GO" id="GO:0004414">
    <property type="term" value="F:homoserine O-acetyltransferase activity"/>
    <property type="evidence" value="ECO:0007669"/>
    <property type="project" value="UniProtKB-EC"/>
</dbReference>
<dbReference type="GO" id="GO:0009086">
    <property type="term" value="P:methionine biosynthetic process"/>
    <property type="evidence" value="ECO:0007669"/>
    <property type="project" value="UniProtKB-UniRule"/>
</dbReference>
<keyword evidence="2 4" id="KW-0808">Transferase</keyword>
<dbReference type="UniPathway" id="UPA00051">
    <property type="reaction ID" value="UER00074"/>
</dbReference>
<evidence type="ECO:0000313" key="6">
    <source>
        <dbReference type="EMBL" id="API87310.1"/>
    </source>
</evidence>
<feature type="active site" description="Acyl-thioester intermediate" evidence="4 5">
    <location>
        <position position="140"/>
    </location>
</feature>
<dbReference type="Gene3D" id="3.40.50.880">
    <property type="match status" value="1"/>
</dbReference>
<dbReference type="PIRSF" id="PIRSF000450">
    <property type="entry name" value="H_ser_succinyltr"/>
    <property type="match status" value="1"/>
</dbReference>
<feature type="binding site" evidence="4">
    <location>
        <position position="245"/>
    </location>
    <ligand>
        <name>substrate</name>
    </ligand>
</feature>
<dbReference type="RefSeq" id="WP_072713090.1">
    <property type="nucleotide sequence ID" value="NZ_CP016796.1"/>
</dbReference>
<comment type="caution">
    <text evidence="4">Lacks conserved residue(s) required for the propagation of feature annotation.</text>
</comment>
<comment type="catalytic activity">
    <reaction evidence="4">
        <text>L-homoserine + acetyl-CoA = O-acetyl-L-homoserine + CoA</text>
        <dbReference type="Rhea" id="RHEA:13701"/>
        <dbReference type="ChEBI" id="CHEBI:57287"/>
        <dbReference type="ChEBI" id="CHEBI:57288"/>
        <dbReference type="ChEBI" id="CHEBI:57476"/>
        <dbReference type="ChEBI" id="CHEBI:57716"/>
        <dbReference type="EC" id="2.3.1.31"/>
    </reaction>
</comment>
<name>A0A1L4BTY5_9GAMM</name>
<gene>
    <name evidence="4" type="primary">metAA</name>
    <name evidence="6" type="ORF">F7310_08005</name>
</gene>
<keyword evidence="3 4" id="KW-0012">Acyltransferase</keyword>
<dbReference type="AlphaFoldDB" id="A0A1L4BTY5"/>
<dbReference type="EC" id="2.3.1.31" evidence="4"/>
<feature type="binding site" evidence="4">
    <location>
        <position position="190"/>
    </location>
    <ligand>
        <name>substrate</name>
    </ligand>
</feature>
<comment type="pathway">
    <text evidence="4">Amino-acid biosynthesis; L-methionine biosynthesis via de novo pathway; O-acetyl-L-homoserine from L-homoserine: step 1/1.</text>
</comment>
<dbReference type="Pfam" id="PF04204">
    <property type="entry name" value="HTS"/>
    <property type="match status" value="1"/>
</dbReference>
<feature type="active site" description="Proton acceptor" evidence="4">
    <location>
        <position position="231"/>
    </location>
</feature>
<protein>
    <recommendedName>
        <fullName evidence="4">Homoserine O-acetyltransferase</fullName>
        <shortName evidence="4">HAT</shortName>
        <ecNumber evidence="4">2.3.1.31</ecNumber>
    </recommendedName>
    <alternativeName>
        <fullName evidence="4">Homoserine transacetylase</fullName>
        <shortName evidence="4">HTA</shortName>
    </alternativeName>
</protein>
<dbReference type="OrthoDB" id="9772423at2"/>
<comment type="subcellular location">
    <subcellularLocation>
        <location evidence="4">Cytoplasm</location>
    </subcellularLocation>
</comment>
<evidence type="ECO:0000256" key="1">
    <source>
        <dbReference type="ARBA" id="ARBA00022605"/>
    </source>
</evidence>
<evidence type="ECO:0000313" key="7">
    <source>
        <dbReference type="Proteomes" id="UP000184222"/>
    </source>
</evidence>
<dbReference type="GO" id="GO:0008899">
    <property type="term" value="F:homoserine O-succinyltransferase activity"/>
    <property type="evidence" value="ECO:0007669"/>
    <property type="project" value="UniProtKB-UniRule"/>
</dbReference>
<dbReference type="InterPro" id="IPR033752">
    <property type="entry name" value="MetA_family"/>
</dbReference>
<keyword evidence="4" id="KW-0486">Methionine biosynthesis</keyword>
<dbReference type="Proteomes" id="UP000184222">
    <property type="component" value="Chromosome"/>
</dbReference>
<proteinExistence type="inferred from homology"/>
<keyword evidence="7" id="KW-1185">Reference proteome</keyword>
<dbReference type="PANTHER" id="PTHR20919">
    <property type="entry name" value="HOMOSERINE O-SUCCINYLTRANSFERASE"/>
    <property type="match status" value="1"/>
</dbReference>
<keyword evidence="4" id="KW-0963">Cytoplasm</keyword>
<organism evidence="6 7">
    <name type="scientific">Francisella uliginis</name>
    <dbReference type="NCBI Taxonomy" id="573570"/>
    <lineage>
        <taxon>Bacteria</taxon>
        <taxon>Pseudomonadati</taxon>
        <taxon>Pseudomonadota</taxon>
        <taxon>Gammaproteobacteria</taxon>
        <taxon>Thiotrichales</taxon>
        <taxon>Francisellaceae</taxon>
        <taxon>Francisella</taxon>
    </lineage>
</organism>
<dbReference type="SUPFAM" id="SSF52317">
    <property type="entry name" value="Class I glutamine amidotransferase-like"/>
    <property type="match status" value="1"/>
</dbReference>
<accession>A0A1L4BTY5</accession>
<evidence type="ECO:0000256" key="2">
    <source>
        <dbReference type="ARBA" id="ARBA00022679"/>
    </source>
</evidence>
<feature type="active site" evidence="4">
    <location>
        <position position="233"/>
    </location>
</feature>
<dbReference type="InterPro" id="IPR029062">
    <property type="entry name" value="Class_I_gatase-like"/>
</dbReference>
<dbReference type="HAMAP" id="MF_00295">
    <property type="entry name" value="MetA_acyltransf"/>
    <property type="match status" value="1"/>
</dbReference>
<dbReference type="PANTHER" id="PTHR20919:SF0">
    <property type="entry name" value="HOMOSERINE O-SUCCINYLTRANSFERASE"/>
    <property type="match status" value="1"/>
</dbReference>
<dbReference type="EMBL" id="CP016796">
    <property type="protein sequence ID" value="API87310.1"/>
    <property type="molecule type" value="Genomic_DNA"/>
</dbReference>
<evidence type="ECO:0000256" key="3">
    <source>
        <dbReference type="ARBA" id="ARBA00023315"/>
    </source>
</evidence>
<dbReference type="KEGG" id="frx:F7310_08005"/>
<comment type="function">
    <text evidence="4">Transfers an acetyl group from acetyl-CoA to L-homoserine, forming acetyl-L-homoserine.</text>
</comment>
<feature type="site" description="Important for acyl-CoA specificity" evidence="4">
    <location>
        <position position="109"/>
    </location>
</feature>
<evidence type="ECO:0000256" key="5">
    <source>
        <dbReference type="PIRSR" id="PIRSR000450-1"/>
    </source>
</evidence>
<evidence type="ECO:0000256" key="4">
    <source>
        <dbReference type="HAMAP-Rule" id="MF_00295"/>
    </source>
</evidence>
<dbReference type="STRING" id="573570.F7310_08005"/>